<dbReference type="AlphaFoldDB" id="Q5HLU7"/>
<accession>Q5HLU7</accession>
<proteinExistence type="predicted"/>
<protein>
    <submittedName>
        <fullName evidence="1">Uncharacterized protein</fullName>
    </submittedName>
</protein>
<dbReference type="EMBL" id="CP000029">
    <property type="protein sequence ID" value="AAW55274.1"/>
    <property type="molecule type" value="Genomic_DNA"/>
</dbReference>
<keyword evidence="2" id="KW-1185">Reference proteome</keyword>
<reference evidence="1 2" key="1">
    <citation type="journal article" date="2005" name="J. Bacteriol.">
        <title>Insights on evolution of virulence and resistance from the complete genome analysis of an early methicillin-resistant Staphylococcus aureus strain and a biofilm-producing methicillin-resistant Staphylococcus epidermidis strain.</title>
        <authorList>
            <person name="Gill S.R."/>
            <person name="Fouts D.E."/>
            <person name="Archer G.L."/>
            <person name="Mongodin E.F."/>
            <person name="Deboy R.T."/>
            <person name="Ravel J."/>
            <person name="Paulsen I.T."/>
            <person name="Kolonay J.F."/>
            <person name="Brinkac L."/>
            <person name="Beanan M."/>
            <person name="Dodson R.J."/>
            <person name="Daugherty S.C."/>
            <person name="Madupu R."/>
            <person name="Angiuoli S.V."/>
            <person name="Durkin A.S."/>
            <person name="Haft D.H."/>
            <person name="Vamathevan J."/>
            <person name="Khouri H."/>
            <person name="Utterback T."/>
            <person name="Lee C."/>
            <person name="Dimitrov G."/>
            <person name="Jiang L."/>
            <person name="Qin H."/>
            <person name="Weidman J."/>
            <person name="Tran K."/>
            <person name="Kang K."/>
            <person name="Hance I.R."/>
            <person name="Nelson K.E."/>
            <person name="Fraser C.M."/>
        </authorList>
    </citation>
    <scope>NUCLEOTIDE SEQUENCE [LARGE SCALE GENOMIC DNA]</scope>
    <source>
        <strain evidence="2">ATCC 35984 / RP62A</strain>
    </source>
</reference>
<dbReference type="KEGG" id="ser:SERP1885"/>
<name>Q5HLU7_STAEQ</name>
<sequence length="30" mass="3619">MHSFIPPIKVIEPFSQIRNFEAMASHKHYY</sequence>
<evidence type="ECO:0000313" key="2">
    <source>
        <dbReference type="Proteomes" id="UP000000531"/>
    </source>
</evidence>
<dbReference type="STRING" id="176279.SERP1885"/>
<dbReference type="HOGENOM" id="CLU_3405608_0_0_9"/>
<evidence type="ECO:0000313" key="1">
    <source>
        <dbReference type="EMBL" id="AAW55274.1"/>
    </source>
</evidence>
<organism evidence="1 2">
    <name type="scientific">Staphylococcus epidermidis (strain ATCC 35984 / DSM 28319 / BCRC 17069 / CCUG 31568 / BM 3577 / RP62A)</name>
    <dbReference type="NCBI Taxonomy" id="176279"/>
    <lineage>
        <taxon>Bacteria</taxon>
        <taxon>Bacillati</taxon>
        <taxon>Bacillota</taxon>
        <taxon>Bacilli</taxon>
        <taxon>Bacillales</taxon>
        <taxon>Staphylococcaceae</taxon>
        <taxon>Staphylococcus</taxon>
    </lineage>
</organism>
<gene>
    <name evidence="1" type="ordered locus">SERP1885</name>
</gene>
<dbReference type="Proteomes" id="UP000000531">
    <property type="component" value="Chromosome"/>
</dbReference>